<proteinExistence type="inferred from homology"/>
<keyword evidence="8" id="KW-1185">Reference proteome</keyword>
<dbReference type="SUPFAM" id="SSF54189">
    <property type="entry name" value="Ribosomal proteins S24e, L23 and L15e"/>
    <property type="match status" value="1"/>
</dbReference>
<dbReference type="GO" id="GO:0006412">
    <property type="term" value="P:translation"/>
    <property type="evidence" value="ECO:0007669"/>
    <property type="project" value="UniProtKB-UniRule"/>
</dbReference>
<evidence type="ECO:0000256" key="2">
    <source>
        <dbReference type="ARBA" id="ARBA00022730"/>
    </source>
</evidence>
<protein>
    <recommendedName>
        <fullName evidence="6">Large ribosomal subunit protein uL23</fullName>
    </recommendedName>
</protein>
<comment type="caution">
    <text evidence="7">The sequence shown here is derived from an EMBL/GenBank/DDBJ whole genome shotgun (WGS) entry which is preliminary data.</text>
</comment>
<keyword evidence="4 6" id="KW-0689">Ribosomal protein</keyword>
<dbReference type="Gene3D" id="3.30.70.330">
    <property type="match status" value="1"/>
</dbReference>
<dbReference type="Proteomes" id="UP000472580">
    <property type="component" value="Unassembled WGS sequence"/>
</dbReference>
<dbReference type="InterPro" id="IPR013025">
    <property type="entry name" value="Ribosomal_uL23-like"/>
</dbReference>
<dbReference type="GO" id="GO:0005840">
    <property type="term" value="C:ribosome"/>
    <property type="evidence" value="ECO:0007669"/>
    <property type="project" value="UniProtKB-KW"/>
</dbReference>
<evidence type="ECO:0000313" key="7">
    <source>
        <dbReference type="EMBL" id="MVX57070.1"/>
    </source>
</evidence>
<evidence type="ECO:0000313" key="8">
    <source>
        <dbReference type="Proteomes" id="UP000472580"/>
    </source>
</evidence>
<dbReference type="PANTHER" id="PTHR11620">
    <property type="entry name" value="60S RIBOSOMAL PROTEIN L23A"/>
    <property type="match status" value="1"/>
</dbReference>
<dbReference type="GO" id="GO:0019843">
    <property type="term" value="F:rRNA binding"/>
    <property type="evidence" value="ECO:0007669"/>
    <property type="project" value="UniProtKB-UniRule"/>
</dbReference>
<gene>
    <name evidence="6 7" type="primary">rplW</name>
    <name evidence="7" type="ORF">E5987_07585</name>
</gene>
<evidence type="ECO:0000256" key="6">
    <source>
        <dbReference type="HAMAP-Rule" id="MF_01369"/>
    </source>
</evidence>
<dbReference type="AlphaFoldDB" id="A0A6L6YH91"/>
<organism evidence="7 8">
    <name type="scientific">Parasutterella muris</name>
    <dbReference type="NCBI Taxonomy" id="2565572"/>
    <lineage>
        <taxon>Bacteria</taxon>
        <taxon>Pseudomonadati</taxon>
        <taxon>Pseudomonadota</taxon>
        <taxon>Betaproteobacteria</taxon>
        <taxon>Burkholderiales</taxon>
        <taxon>Sutterellaceae</taxon>
        <taxon>Parasutterella</taxon>
    </lineage>
</organism>
<accession>A0A6L6YH91</accession>
<dbReference type="RefSeq" id="WP_160335501.1">
    <property type="nucleotide sequence ID" value="NZ_CALPCR010000026.1"/>
</dbReference>
<dbReference type="NCBIfam" id="NF004359">
    <property type="entry name" value="PRK05738.1-3"/>
    <property type="match status" value="1"/>
</dbReference>
<reference evidence="7 8" key="1">
    <citation type="submission" date="2019-12" db="EMBL/GenBank/DDBJ databases">
        <title>Microbes associate with the intestines of laboratory mice.</title>
        <authorList>
            <person name="Navarre W."/>
            <person name="Wong E."/>
        </authorList>
    </citation>
    <scope>NUCLEOTIDE SEQUENCE [LARGE SCALE GENOMIC DNA]</scope>
    <source>
        <strain evidence="7 8">NM82_D38</strain>
    </source>
</reference>
<dbReference type="FunFam" id="3.30.70.330:FF:000001">
    <property type="entry name" value="50S ribosomal protein L23"/>
    <property type="match status" value="1"/>
</dbReference>
<dbReference type="GO" id="GO:0003735">
    <property type="term" value="F:structural constituent of ribosome"/>
    <property type="evidence" value="ECO:0007669"/>
    <property type="project" value="InterPro"/>
</dbReference>
<dbReference type="NCBIfam" id="NF004363">
    <property type="entry name" value="PRK05738.2-4"/>
    <property type="match status" value="1"/>
</dbReference>
<comment type="similarity">
    <text evidence="1 6">Belongs to the universal ribosomal protein uL23 family.</text>
</comment>
<evidence type="ECO:0000256" key="5">
    <source>
        <dbReference type="ARBA" id="ARBA00023274"/>
    </source>
</evidence>
<dbReference type="EMBL" id="WSRP01000021">
    <property type="protein sequence ID" value="MVX57070.1"/>
    <property type="molecule type" value="Genomic_DNA"/>
</dbReference>
<comment type="subunit">
    <text evidence="6">Part of the 50S ribosomal subunit. Contacts protein L29, and trigger factor when it is bound to the ribosome.</text>
</comment>
<evidence type="ECO:0000256" key="1">
    <source>
        <dbReference type="ARBA" id="ARBA00006700"/>
    </source>
</evidence>
<comment type="function">
    <text evidence="6">One of the early assembly proteins it binds 23S rRNA. One of the proteins that surrounds the polypeptide exit tunnel on the outside of the ribosome. Forms the main docking site for trigger factor binding to the ribosome.</text>
</comment>
<sequence>MSQDFLYKVILGSVVSEKATRIGDKHNQYIFSIVPEATKEDVKAAVEFLFKVKVSGVQIVNIKGKQKRNGRFPGKRSDVRKAYVCLADDQEINFAEVK</sequence>
<keyword evidence="5 6" id="KW-0687">Ribonucleoprotein</keyword>
<dbReference type="Pfam" id="PF00276">
    <property type="entry name" value="Ribosomal_L23"/>
    <property type="match status" value="1"/>
</dbReference>
<dbReference type="InterPro" id="IPR012678">
    <property type="entry name" value="Ribosomal_uL23/eL15/eS24_sf"/>
</dbReference>
<keyword evidence="2 6" id="KW-0699">rRNA-binding</keyword>
<dbReference type="GO" id="GO:1990904">
    <property type="term" value="C:ribonucleoprotein complex"/>
    <property type="evidence" value="ECO:0007669"/>
    <property type="project" value="UniProtKB-KW"/>
</dbReference>
<evidence type="ECO:0000256" key="3">
    <source>
        <dbReference type="ARBA" id="ARBA00022884"/>
    </source>
</evidence>
<dbReference type="InterPro" id="IPR012677">
    <property type="entry name" value="Nucleotide-bd_a/b_plait_sf"/>
</dbReference>
<dbReference type="HAMAP" id="MF_01369_B">
    <property type="entry name" value="Ribosomal_uL23_B"/>
    <property type="match status" value="1"/>
</dbReference>
<keyword evidence="3 6" id="KW-0694">RNA-binding</keyword>
<name>A0A6L6YH91_9BURK</name>
<dbReference type="OrthoDB" id="9793353at2"/>
<evidence type="ECO:0000256" key="4">
    <source>
        <dbReference type="ARBA" id="ARBA00022980"/>
    </source>
</evidence>